<sequence>MPRTELTLHLVSRQEPGDPRPEVAVEVARLRLNPEEAARMASAMRAAASLFGEEEAVGLTLSFTPREEEGWRPSVSADVEHVPAA</sequence>
<proteinExistence type="predicted"/>
<evidence type="ECO:0000313" key="2">
    <source>
        <dbReference type="Proteomes" id="UP000594800"/>
    </source>
</evidence>
<gene>
    <name evidence="1" type="ORF">I0K15_01155</name>
</gene>
<keyword evidence="2" id="KW-1185">Reference proteome</keyword>
<protein>
    <submittedName>
        <fullName evidence="1">Uncharacterized protein</fullName>
    </submittedName>
</protein>
<dbReference type="Proteomes" id="UP000594800">
    <property type="component" value="Chromosome"/>
</dbReference>
<reference evidence="1 2" key="1">
    <citation type="submission" date="2020-11" db="EMBL/GenBank/DDBJ databases">
        <title>Description of Pontivivens ytuae sp. nov. isolated from deep sea sediment of Mariana Trench.</title>
        <authorList>
            <person name="Wang Z."/>
            <person name="Sun Q.-L."/>
            <person name="Xu X.-D."/>
            <person name="Tang Y.-Z."/>
            <person name="Zhang J."/>
        </authorList>
    </citation>
    <scope>NUCLEOTIDE SEQUENCE [LARGE SCALE GENOMIC DNA]</scope>
    <source>
        <strain evidence="1 2">MT2928</strain>
    </source>
</reference>
<dbReference type="AlphaFoldDB" id="A0A7S9LSC9"/>
<evidence type="ECO:0000313" key="1">
    <source>
        <dbReference type="EMBL" id="QPH54421.1"/>
    </source>
</evidence>
<name>A0A7S9LSC9_9RHOB</name>
<dbReference type="KEGG" id="poz:I0K15_01155"/>
<accession>A0A7S9LSC9</accession>
<dbReference type="EMBL" id="CP064942">
    <property type="protein sequence ID" value="QPH54421.1"/>
    <property type="molecule type" value="Genomic_DNA"/>
</dbReference>
<dbReference type="RefSeq" id="WP_196103630.1">
    <property type="nucleotide sequence ID" value="NZ_CP064942.1"/>
</dbReference>
<organism evidence="1 2">
    <name type="scientific">Pontivivens ytuae</name>
    <dbReference type="NCBI Taxonomy" id="2789856"/>
    <lineage>
        <taxon>Bacteria</taxon>
        <taxon>Pseudomonadati</taxon>
        <taxon>Pseudomonadota</taxon>
        <taxon>Alphaproteobacteria</taxon>
        <taxon>Rhodobacterales</taxon>
        <taxon>Paracoccaceae</taxon>
        <taxon>Pontivivens</taxon>
    </lineage>
</organism>